<dbReference type="SUPFAM" id="SSF53335">
    <property type="entry name" value="S-adenosyl-L-methionine-dependent methyltransferases"/>
    <property type="match status" value="1"/>
</dbReference>
<feature type="active site" description="Nucleophile" evidence="4">
    <location>
        <position position="513"/>
    </location>
</feature>
<dbReference type="Proteomes" id="UP000199440">
    <property type="component" value="Unassembled WGS sequence"/>
</dbReference>
<dbReference type="PROSITE" id="PS01230">
    <property type="entry name" value="TRMA_1"/>
    <property type="match status" value="1"/>
</dbReference>
<evidence type="ECO:0000313" key="7">
    <source>
        <dbReference type="EMBL" id="SDL92989.1"/>
    </source>
</evidence>
<dbReference type="InterPro" id="IPR012340">
    <property type="entry name" value="NA-bd_OB-fold"/>
</dbReference>
<dbReference type="Pfam" id="PF01938">
    <property type="entry name" value="TRAM"/>
    <property type="match status" value="1"/>
</dbReference>
<gene>
    <name evidence="7" type="ORF">SAMN04488514_103421</name>
</gene>
<dbReference type="AlphaFoldDB" id="A0A1G9P2U9"/>
<name>A0A1G9P2U9_9FLAO</name>
<dbReference type="STRING" id="192904.SAMN04488514_103421"/>
<dbReference type="InterPro" id="IPR030390">
    <property type="entry name" value="MeTrfase_TrmA_AS"/>
</dbReference>
<feature type="binding site" evidence="4">
    <location>
        <position position="437"/>
    </location>
    <ligand>
        <name>S-adenosyl-L-methionine</name>
        <dbReference type="ChEBI" id="CHEBI:59789"/>
    </ligand>
</feature>
<dbReference type="PANTHER" id="PTHR11061">
    <property type="entry name" value="RNA M5U METHYLTRANSFERASE"/>
    <property type="match status" value="1"/>
</dbReference>
<keyword evidence="3 4" id="KW-0949">S-adenosyl-L-methionine</keyword>
<feature type="active site" evidence="5">
    <location>
        <position position="513"/>
    </location>
</feature>
<keyword evidence="8" id="KW-1185">Reference proteome</keyword>
<dbReference type="PROSITE" id="PS01231">
    <property type="entry name" value="TRMA_2"/>
    <property type="match status" value="1"/>
</dbReference>
<feature type="domain" description="TRAM" evidence="6">
    <location>
        <begin position="89"/>
        <end position="149"/>
    </location>
</feature>
<dbReference type="FunFam" id="3.40.50.150:FF:000009">
    <property type="entry name" value="23S rRNA (Uracil(1939)-C(5))-methyltransferase RlmD"/>
    <property type="match status" value="1"/>
</dbReference>
<evidence type="ECO:0000256" key="3">
    <source>
        <dbReference type="ARBA" id="ARBA00022691"/>
    </source>
</evidence>
<dbReference type="InterPro" id="IPR010280">
    <property type="entry name" value="U5_MeTrfase_fam"/>
</dbReference>
<proteinExistence type="inferred from homology"/>
<dbReference type="InterPro" id="IPR030391">
    <property type="entry name" value="MeTrfase_TrmA_CS"/>
</dbReference>
<comment type="similarity">
    <text evidence="4">Belongs to the class I-like SAM-binding methyltransferase superfamily. RNA M5U methyltransferase family.</text>
</comment>
<dbReference type="Gene3D" id="2.40.50.140">
    <property type="entry name" value="Nucleic acid-binding proteins"/>
    <property type="match status" value="1"/>
</dbReference>
<evidence type="ECO:0000259" key="6">
    <source>
        <dbReference type="PROSITE" id="PS50926"/>
    </source>
</evidence>
<evidence type="ECO:0000256" key="4">
    <source>
        <dbReference type="PROSITE-ProRule" id="PRU01024"/>
    </source>
</evidence>
<dbReference type="GO" id="GO:0070041">
    <property type="term" value="F:rRNA (uridine-C5-)-methyltransferase activity"/>
    <property type="evidence" value="ECO:0007669"/>
    <property type="project" value="TreeGrafter"/>
</dbReference>
<reference evidence="7 8" key="1">
    <citation type="submission" date="2016-10" db="EMBL/GenBank/DDBJ databases">
        <authorList>
            <person name="de Groot N.N."/>
        </authorList>
    </citation>
    <scope>NUCLEOTIDE SEQUENCE [LARGE SCALE GENOMIC DNA]</scope>
    <source>
        <strain evidence="7 8">DSM 19886</strain>
    </source>
</reference>
<dbReference type="SUPFAM" id="SSF50249">
    <property type="entry name" value="Nucleic acid-binding proteins"/>
    <property type="match status" value="1"/>
</dbReference>
<dbReference type="Pfam" id="PF05958">
    <property type="entry name" value="tRNA_U5-meth_tr"/>
    <property type="match status" value="1"/>
</dbReference>
<dbReference type="Gene3D" id="2.40.50.1070">
    <property type="match status" value="1"/>
</dbReference>
<dbReference type="GO" id="GO:0070475">
    <property type="term" value="P:rRNA base methylation"/>
    <property type="evidence" value="ECO:0007669"/>
    <property type="project" value="TreeGrafter"/>
</dbReference>
<keyword evidence="2 4" id="KW-0808">Transferase</keyword>
<feature type="binding site" evidence="4">
    <location>
        <position position="387"/>
    </location>
    <ligand>
        <name>S-adenosyl-L-methionine</name>
        <dbReference type="ChEBI" id="CHEBI:59789"/>
    </ligand>
</feature>
<dbReference type="NCBIfam" id="TIGR00479">
    <property type="entry name" value="rumA"/>
    <property type="match status" value="1"/>
</dbReference>
<dbReference type="PANTHER" id="PTHR11061:SF30">
    <property type="entry name" value="TRNA (URACIL(54)-C(5))-METHYLTRANSFERASE"/>
    <property type="match status" value="1"/>
</dbReference>
<evidence type="ECO:0000256" key="5">
    <source>
        <dbReference type="PROSITE-ProRule" id="PRU10015"/>
    </source>
</evidence>
<dbReference type="Gene3D" id="3.40.50.150">
    <property type="entry name" value="Vaccinia Virus protein VP39"/>
    <property type="match status" value="1"/>
</dbReference>
<dbReference type="InterPro" id="IPR002792">
    <property type="entry name" value="TRAM_dom"/>
</dbReference>
<protein>
    <submittedName>
        <fullName evidence="7">23S rRNA m(5)U-1939 methyltransferase</fullName>
    </submittedName>
</protein>
<evidence type="ECO:0000313" key="8">
    <source>
        <dbReference type="Proteomes" id="UP000199440"/>
    </source>
</evidence>
<sequence>MIDTLNKTFAIPSLGEKSSYAEQQNYKKVSGSRFRCAHKIEYIPIYRCEFPKRKRGIVVTYKNLHFSRQLSLKRMLQSKETFYFCPMRKKNKRQHFENVEVVDAGAKGKTVGKAPDGRVIFITNTVPGDIVDVRTTKKRKAYFEGVATTFHSLSDKRVEPECQHFGVCGGCKWQNMGYEHQLFYKQKEVENNLKRIGHLELPDISSIIGSKKQYFYRNKMEFSFSDSRWLTLDEINSDNTITEKNALGFHIPGMWDKILDIEKCHLQKDPSNAIRLETRKFAIANDISFFNTRNQYGMLRTLMIRTTSTGEIMVLVQFFENDEEKRKLLLDHLSNTFPEITSLLYVINSKQNDTIYDQEVICHSGRDHIFEEMEGLQFKINAKSFYQTNSEQAYELYKVTRNFADLTGEELVYDLYTGTGTIAQFVAKKAKKVVGIEAVPEAIADAKENAKNNSIENAEFFTGDMKNVFNKDFIAAHGVPDVIITDPPRDGMHKDVVAQILKIAPKKIVYVSCNSATQARDLELMKDMYRVTKVQPVDMFPQTHHVENVVLLEKL</sequence>
<accession>A0A1G9P2U9</accession>
<keyword evidence="1 4" id="KW-0489">Methyltransferase</keyword>
<feature type="binding site" evidence="4">
    <location>
        <position position="416"/>
    </location>
    <ligand>
        <name>S-adenosyl-L-methionine</name>
        <dbReference type="ChEBI" id="CHEBI:59789"/>
    </ligand>
</feature>
<dbReference type="PROSITE" id="PS51687">
    <property type="entry name" value="SAM_MT_RNA_M5U"/>
    <property type="match status" value="1"/>
</dbReference>
<organism evidence="7 8">
    <name type="scientific">Kriegella aquimaris</name>
    <dbReference type="NCBI Taxonomy" id="192904"/>
    <lineage>
        <taxon>Bacteria</taxon>
        <taxon>Pseudomonadati</taxon>
        <taxon>Bacteroidota</taxon>
        <taxon>Flavobacteriia</taxon>
        <taxon>Flavobacteriales</taxon>
        <taxon>Flavobacteriaceae</taxon>
        <taxon>Kriegella</taxon>
    </lineage>
</organism>
<dbReference type="EMBL" id="FNGV01000003">
    <property type="protein sequence ID" value="SDL92989.1"/>
    <property type="molecule type" value="Genomic_DNA"/>
</dbReference>
<dbReference type="PROSITE" id="PS50926">
    <property type="entry name" value="TRAM"/>
    <property type="match status" value="1"/>
</dbReference>
<dbReference type="CDD" id="cd02440">
    <property type="entry name" value="AdoMet_MTases"/>
    <property type="match status" value="1"/>
</dbReference>
<evidence type="ECO:0000256" key="2">
    <source>
        <dbReference type="ARBA" id="ARBA00022679"/>
    </source>
</evidence>
<feature type="binding site" evidence="4">
    <location>
        <position position="486"/>
    </location>
    <ligand>
        <name>S-adenosyl-L-methionine</name>
        <dbReference type="ChEBI" id="CHEBI:59789"/>
    </ligand>
</feature>
<dbReference type="InterPro" id="IPR029063">
    <property type="entry name" value="SAM-dependent_MTases_sf"/>
</dbReference>
<evidence type="ECO:0000256" key="1">
    <source>
        <dbReference type="ARBA" id="ARBA00022603"/>
    </source>
</evidence>